<dbReference type="OrthoDB" id="7961366at2"/>
<accession>A0A1M5F816</accession>
<name>A0A1M5F816_9HYPH</name>
<evidence type="ECO:0000313" key="3">
    <source>
        <dbReference type="Proteomes" id="UP000184533"/>
    </source>
</evidence>
<evidence type="ECO:0000256" key="1">
    <source>
        <dbReference type="SAM" id="MobiDB-lite"/>
    </source>
</evidence>
<reference evidence="2 3" key="1">
    <citation type="submission" date="2016-11" db="EMBL/GenBank/DDBJ databases">
        <authorList>
            <person name="Jaros S."/>
            <person name="Januszkiewicz K."/>
            <person name="Wedrychowicz H."/>
        </authorList>
    </citation>
    <scope>NUCLEOTIDE SEQUENCE [LARGE SCALE GENOMIC DNA]</scope>
    <source>
        <strain evidence="2 3">DSM 17137</strain>
    </source>
</reference>
<dbReference type="Proteomes" id="UP000184533">
    <property type="component" value="Unassembled WGS sequence"/>
</dbReference>
<dbReference type="AlphaFoldDB" id="A0A1M5F816"/>
<dbReference type="RefSeq" id="WP_046134569.1">
    <property type="nucleotide sequence ID" value="NZ_FQVC01000016.1"/>
</dbReference>
<evidence type="ECO:0000313" key="2">
    <source>
        <dbReference type="EMBL" id="SHF87760.1"/>
    </source>
</evidence>
<feature type="region of interest" description="Disordered" evidence="1">
    <location>
        <begin position="1"/>
        <end position="34"/>
    </location>
</feature>
<gene>
    <name evidence="2" type="ORF">SAMN02745223_03768</name>
</gene>
<organism evidence="2 3">
    <name type="scientific">Devosia limi DSM 17137</name>
    <dbReference type="NCBI Taxonomy" id="1121477"/>
    <lineage>
        <taxon>Bacteria</taxon>
        <taxon>Pseudomonadati</taxon>
        <taxon>Pseudomonadota</taxon>
        <taxon>Alphaproteobacteria</taxon>
        <taxon>Hyphomicrobiales</taxon>
        <taxon>Devosiaceae</taxon>
        <taxon>Devosia</taxon>
    </lineage>
</organism>
<dbReference type="EMBL" id="FQVC01000016">
    <property type="protein sequence ID" value="SHF87760.1"/>
    <property type="molecule type" value="Genomic_DNA"/>
</dbReference>
<protein>
    <submittedName>
        <fullName evidence="2">Uncharacterized protein</fullName>
    </submittedName>
</protein>
<sequence length="88" mass="9710">MAKNSSENRPNPRPGLPMVTETQRPRPSLTRTTSTATFVSQLLVERSRPAPLWPRHNLAVEGALGAYSAGAQRGVRRMPQGYRKSVLV</sequence>
<proteinExistence type="predicted"/>
<feature type="compositionally biased region" description="Low complexity" evidence="1">
    <location>
        <begin position="25"/>
        <end position="34"/>
    </location>
</feature>